<feature type="domain" description="Pyridoxamine 5'-phosphate oxidase N-terminal" evidence="2">
    <location>
        <begin position="166"/>
        <end position="253"/>
    </location>
</feature>
<accession>A0ABP9A4V0</accession>
<dbReference type="Proteomes" id="UP001500928">
    <property type="component" value="Unassembled WGS sequence"/>
</dbReference>
<proteinExistence type="predicted"/>
<comment type="caution">
    <text evidence="3">The sequence shown here is derived from an EMBL/GenBank/DDBJ whole genome shotgun (WGS) entry which is preliminary data.</text>
</comment>
<dbReference type="PANTHER" id="PTHR42815:SF2">
    <property type="entry name" value="FAD-BINDING, PUTATIVE (AFU_ORTHOLOGUE AFUA_6G07600)-RELATED"/>
    <property type="match status" value="1"/>
</dbReference>
<name>A0ABP9A4V0_9PSEU</name>
<sequence>MDTGFHEGERAVQERAGTRADAERLGGMLDAPDLTAGVGRFLAERTFAAISARDADGRLWTSPLSGAPGFLRAVDATTLAVNATPPAGDPLHALPAGQPLGMLAIEFARRRRVRVNGTLTDVTKDGLTVAVEQAYGNCPRFIHPRDLAPSAPASSGDVRRGPALTTADQDLVTGSDTFLLGTTHPTRGNDASHRGGPAGFVHVTDPRTLWWPDYPGNNMFNSFGNLAVDPEAALLFLDFTTGATLHLSGTAVVDWSAAGDLDTGRRVEFHVEAVASGSTIPLRAGPS</sequence>
<protein>
    <submittedName>
        <fullName evidence="3">Pyridoxamine 5'-phosphate oxidase family protein</fullName>
    </submittedName>
</protein>
<evidence type="ECO:0000313" key="3">
    <source>
        <dbReference type="EMBL" id="GAA4772884.1"/>
    </source>
</evidence>
<dbReference type="PANTHER" id="PTHR42815">
    <property type="entry name" value="FAD-BINDING, PUTATIVE (AFU_ORTHOLOGUE AFUA_6G07600)-RELATED"/>
    <property type="match status" value="1"/>
</dbReference>
<evidence type="ECO:0000259" key="2">
    <source>
        <dbReference type="Pfam" id="PF01243"/>
    </source>
</evidence>
<dbReference type="Gene3D" id="2.30.110.10">
    <property type="entry name" value="Electron Transport, Fmn-binding Protein, Chain A"/>
    <property type="match status" value="2"/>
</dbReference>
<dbReference type="RefSeq" id="WP_345410316.1">
    <property type="nucleotide sequence ID" value="NZ_BAABHO010000001.1"/>
</dbReference>
<feature type="region of interest" description="Disordered" evidence="1">
    <location>
        <begin position="146"/>
        <end position="167"/>
    </location>
</feature>
<dbReference type="EMBL" id="BAABHO010000001">
    <property type="protein sequence ID" value="GAA4772884.1"/>
    <property type="molecule type" value="Genomic_DNA"/>
</dbReference>
<keyword evidence="4" id="KW-1185">Reference proteome</keyword>
<gene>
    <name evidence="3" type="ORF">GCM10023200_01570</name>
</gene>
<reference evidence="4" key="1">
    <citation type="journal article" date="2019" name="Int. J. Syst. Evol. Microbiol.">
        <title>The Global Catalogue of Microorganisms (GCM) 10K type strain sequencing project: providing services to taxonomists for standard genome sequencing and annotation.</title>
        <authorList>
            <consortium name="The Broad Institute Genomics Platform"/>
            <consortium name="The Broad Institute Genome Sequencing Center for Infectious Disease"/>
            <person name="Wu L."/>
            <person name="Ma J."/>
        </authorList>
    </citation>
    <scope>NUCLEOTIDE SEQUENCE [LARGE SCALE GENOMIC DNA]</scope>
    <source>
        <strain evidence="4">JCM 17979</strain>
    </source>
</reference>
<organism evidence="3 4">
    <name type="scientific">Actinomycetospora chlora</name>
    <dbReference type="NCBI Taxonomy" id="663608"/>
    <lineage>
        <taxon>Bacteria</taxon>
        <taxon>Bacillati</taxon>
        <taxon>Actinomycetota</taxon>
        <taxon>Actinomycetes</taxon>
        <taxon>Pseudonocardiales</taxon>
        <taxon>Pseudonocardiaceae</taxon>
        <taxon>Actinomycetospora</taxon>
    </lineage>
</organism>
<dbReference type="InterPro" id="IPR011576">
    <property type="entry name" value="Pyridox_Oxase_N"/>
</dbReference>
<dbReference type="SUPFAM" id="SSF50475">
    <property type="entry name" value="FMN-binding split barrel"/>
    <property type="match status" value="2"/>
</dbReference>
<dbReference type="InterPro" id="IPR012349">
    <property type="entry name" value="Split_barrel_FMN-bd"/>
</dbReference>
<evidence type="ECO:0000313" key="4">
    <source>
        <dbReference type="Proteomes" id="UP001500928"/>
    </source>
</evidence>
<dbReference type="Pfam" id="PF01243">
    <property type="entry name" value="PNPOx_N"/>
    <property type="match status" value="1"/>
</dbReference>
<evidence type="ECO:0000256" key="1">
    <source>
        <dbReference type="SAM" id="MobiDB-lite"/>
    </source>
</evidence>